<dbReference type="Proteomes" id="UP000798662">
    <property type="component" value="Chromosome 1"/>
</dbReference>
<protein>
    <submittedName>
        <fullName evidence="1">Uncharacterized protein</fullName>
    </submittedName>
</protein>
<accession>A0ACC3BJZ5</accession>
<sequence>MSGSNPLGAASADAAADGGIVERRTIPRIFVSELRGMMFGFGDSMPPSPASVRLMEEMVIEYIVALVTKTMDVAASRRRDRPDVTDVKFVIRKDDRKMQRVRYLLDMQAHIQTATKDGKNLTAAYAEEAAAAALATSGAPGGPAAAGSKGAHPGAAGAAGASGSGSGGKGVAPPLPGSGAAGGTKPVEAKVLGGGGVGGSGKASAFKPPPAPR</sequence>
<evidence type="ECO:0000313" key="2">
    <source>
        <dbReference type="Proteomes" id="UP000798662"/>
    </source>
</evidence>
<comment type="caution">
    <text evidence="1">The sequence shown here is derived from an EMBL/GenBank/DDBJ whole genome shotgun (WGS) entry which is preliminary data.</text>
</comment>
<evidence type="ECO:0000313" key="1">
    <source>
        <dbReference type="EMBL" id="KAK1858127.1"/>
    </source>
</evidence>
<gene>
    <name evidence="1" type="ORF">I4F81_000740</name>
</gene>
<organism evidence="1 2">
    <name type="scientific">Pyropia yezoensis</name>
    <name type="common">Susabi-nori</name>
    <name type="synonym">Porphyra yezoensis</name>
    <dbReference type="NCBI Taxonomy" id="2788"/>
    <lineage>
        <taxon>Eukaryota</taxon>
        <taxon>Rhodophyta</taxon>
        <taxon>Bangiophyceae</taxon>
        <taxon>Bangiales</taxon>
        <taxon>Bangiaceae</taxon>
        <taxon>Pyropia</taxon>
    </lineage>
</organism>
<reference evidence="1" key="1">
    <citation type="submission" date="2019-11" db="EMBL/GenBank/DDBJ databases">
        <title>Nori genome reveals adaptations in red seaweeds to the harsh intertidal environment.</title>
        <authorList>
            <person name="Wang D."/>
            <person name="Mao Y."/>
        </authorList>
    </citation>
    <scope>NUCLEOTIDE SEQUENCE</scope>
    <source>
        <tissue evidence="1">Gametophyte</tissue>
    </source>
</reference>
<proteinExistence type="predicted"/>
<name>A0ACC3BJZ5_PYRYE</name>
<dbReference type="EMBL" id="CM020618">
    <property type="protein sequence ID" value="KAK1858127.1"/>
    <property type="molecule type" value="Genomic_DNA"/>
</dbReference>
<keyword evidence="2" id="KW-1185">Reference proteome</keyword>